<proteinExistence type="predicted"/>
<evidence type="ECO:0000259" key="3">
    <source>
        <dbReference type="Pfam" id="PF00122"/>
    </source>
</evidence>
<dbReference type="EMBL" id="SSHM01000001">
    <property type="protein sequence ID" value="THC80369.1"/>
    <property type="molecule type" value="Genomic_DNA"/>
</dbReference>
<reference evidence="5 6" key="1">
    <citation type="submission" date="2019-04" db="EMBL/GenBank/DDBJ databases">
        <title>Genome Announcement to Ensure Probiotic Safety of Lactobacillus rhamnosus UBLR-58.</title>
        <authorList>
            <person name="Sulthana A."/>
            <person name="Lakshmi S.G."/>
            <person name="Madempudi R.S."/>
        </authorList>
    </citation>
    <scope>NUCLEOTIDE SEQUENCE [LARGE SCALE GENOMIC DNA]</scope>
    <source>
        <strain evidence="5 6">UBLR-58</strain>
    </source>
</reference>
<comment type="caution">
    <text evidence="4">The sequence shown here is derived from an EMBL/GenBank/DDBJ whole genome shotgun (WGS) entry which is preliminary data.</text>
</comment>
<feature type="domain" description="P-type ATPase A" evidence="3">
    <location>
        <begin position="88"/>
        <end position="130"/>
    </location>
</feature>
<name>A0A508Z0A5_LACRH</name>
<dbReference type="RefSeq" id="WP_005689186.1">
    <property type="nucleotide sequence ID" value="NZ_CABFNI010000022.1"/>
</dbReference>
<evidence type="ECO:0000313" key="4">
    <source>
        <dbReference type="EMBL" id="NZA05074.1"/>
    </source>
</evidence>
<feature type="transmembrane region" description="Helical" evidence="2">
    <location>
        <begin position="33"/>
        <end position="50"/>
    </location>
</feature>
<protein>
    <submittedName>
        <fullName evidence="4">ATPase</fullName>
    </submittedName>
</protein>
<evidence type="ECO:0000313" key="7">
    <source>
        <dbReference type="Proteomes" id="UP000552935"/>
    </source>
</evidence>
<feature type="transmembrane region" description="Helical" evidence="2">
    <location>
        <begin position="56"/>
        <end position="76"/>
    </location>
</feature>
<keyword evidence="2" id="KW-0472">Membrane</keyword>
<dbReference type="InterPro" id="IPR008250">
    <property type="entry name" value="ATPase_P-typ_transduc_dom_A_sf"/>
</dbReference>
<reference evidence="4 7" key="2">
    <citation type="submission" date="2020-07" db="EMBL/GenBank/DDBJ databases">
        <title>Organ Donor 1.</title>
        <authorList>
            <person name="Marsh A.J."/>
            <person name="Azcarate-Peril M.A."/>
        </authorList>
    </citation>
    <scope>NUCLEOTIDE SEQUENCE [LARGE SCALE GENOMIC DNA]</scope>
    <source>
        <strain evidence="4 7">AMC0712</strain>
    </source>
</reference>
<accession>A0A508Z0A5</accession>
<dbReference type="Proteomes" id="UP000552935">
    <property type="component" value="Unassembled WGS sequence"/>
</dbReference>
<keyword evidence="2" id="KW-0812">Transmembrane</keyword>
<comment type="subcellular location">
    <subcellularLocation>
        <location evidence="1">Membrane</location>
        <topology evidence="1">Multi-pass membrane protein</topology>
    </subcellularLocation>
</comment>
<dbReference type="InterPro" id="IPR059000">
    <property type="entry name" value="ATPase_P-type_domA"/>
</dbReference>
<sequence length="271" mass="29123">MLMMVSSGLTRYEAQKAQKTTTIRQETISKTNLFLPLLMTLAGVSSLIMVMSHSWFLTAIVAILASLTVMVIAYLAKAITRHQGQPQQPVLVVRDGLVRQVRAQDLVVGDVLMLTAGEKLPVDVALAPGASVTLPRDLAGLLILLNRRVPTGVGIAGAVMATDTQATVTAVLNDGLLDHGLKQLAGQSVTTTPTSLVTSAVAGLKLVLQQICRIFRLAVSVASLEMLKNKQIDRDEQIRVEIAFAHHATLVGAMKHHSKTSDFRHNQDPVS</sequence>
<evidence type="ECO:0000313" key="5">
    <source>
        <dbReference type="EMBL" id="THC80369.1"/>
    </source>
</evidence>
<dbReference type="Pfam" id="PF00122">
    <property type="entry name" value="E1-E2_ATPase"/>
    <property type="match status" value="1"/>
</dbReference>
<evidence type="ECO:0000313" key="6">
    <source>
        <dbReference type="Proteomes" id="UP000307517"/>
    </source>
</evidence>
<evidence type="ECO:0000256" key="2">
    <source>
        <dbReference type="SAM" id="Phobius"/>
    </source>
</evidence>
<dbReference type="Proteomes" id="UP000307517">
    <property type="component" value="Unassembled WGS sequence"/>
</dbReference>
<dbReference type="EMBL" id="JACCKI010000005">
    <property type="protein sequence ID" value="NZA05074.1"/>
    <property type="molecule type" value="Genomic_DNA"/>
</dbReference>
<dbReference type="Gene3D" id="2.70.150.10">
    <property type="entry name" value="Calcium-transporting ATPase, cytoplasmic transduction domain A"/>
    <property type="match status" value="1"/>
</dbReference>
<dbReference type="AlphaFoldDB" id="A0A508Z0A5"/>
<gene>
    <name evidence="5" type="ORF">E6L36_08125</name>
    <name evidence="4" type="ORF">H0N82_08145</name>
</gene>
<organism evidence="4 7">
    <name type="scientific">Lacticaseibacillus rhamnosus</name>
    <name type="common">Lactobacillus rhamnosus</name>
    <dbReference type="NCBI Taxonomy" id="47715"/>
    <lineage>
        <taxon>Bacteria</taxon>
        <taxon>Bacillati</taxon>
        <taxon>Bacillota</taxon>
        <taxon>Bacilli</taxon>
        <taxon>Lactobacillales</taxon>
        <taxon>Lactobacillaceae</taxon>
        <taxon>Lacticaseibacillus</taxon>
    </lineage>
</organism>
<dbReference type="SUPFAM" id="SSF81653">
    <property type="entry name" value="Calcium ATPase, transduction domain A"/>
    <property type="match status" value="1"/>
</dbReference>
<evidence type="ECO:0000256" key="1">
    <source>
        <dbReference type="ARBA" id="ARBA00004141"/>
    </source>
</evidence>
<keyword evidence="2" id="KW-1133">Transmembrane helix</keyword>